<gene>
    <name evidence="1" type="ORF">LCGC14_2346730</name>
</gene>
<name>A0A0F9F5J6_9ZZZZ</name>
<comment type="caution">
    <text evidence="1">The sequence shown here is derived from an EMBL/GenBank/DDBJ whole genome shotgun (WGS) entry which is preliminary data.</text>
</comment>
<evidence type="ECO:0000313" key="1">
    <source>
        <dbReference type="EMBL" id="KKL46322.1"/>
    </source>
</evidence>
<organism evidence="1">
    <name type="scientific">marine sediment metagenome</name>
    <dbReference type="NCBI Taxonomy" id="412755"/>
    <lineage>
        <taxon>unclassified sequences</taxon>
        <taxon>metagenomes</taxon>
        <taxon>ecological metagenomes</taxon>
    </lineage>
</organism>
<proteinExistence type="predicted"/>
<reference evidence="1" key="1">
    <citation type="journal article" date="2015" name="Nature">
        <title>Complex archaea that bridge the gap between prokaryotes and eukaryotes.</title>
        <authorList>
            <person name="Spang A."/>
            <person name="Saw J.H."/>
            <person name="Jorgensen S.L."/>
            <person name="Zaremba-Niedzwiedzka K."/>
            <person name="Martijn J."/>
            <person name="Lind A.E."/>
            <person name="van Eijk R."/>
            <person name="Schleper C."/>
            <person name="Guy L."/>
            <person name="Ettema T.J."/>
        </authorList>
    </citation>
    <scope>NUCLEOTIDE SEQUENCE</scope>
</reference>
<feature type="non-terminal residue" evidence="1">
    <location>
        <position position="31"/>
    </location>
</feature>
<sequence>MELMNAKEIDELATHLEGEFGNQSTNDTTDK</sequence>
<dbReference type="AlphaFoldDB" id="A0A0F9F5J6"/>
<dbReference type="EMBL" id="LAZR01034075">
    <property type="protein sequence ID" value="KKL46322.1"/>
    <property type="molecule type" value="Genomic_DNA"/>
</dbReference>
<accession>A0A0F9F5J6</accession>
<protein>
    <submittedName>
        <fullName evidence="1">Uncharacterized protein</fullName>
    </submittedName>
</protein>